<evidence type="ECO:0000259" key="2">
    <source>
        <dbReference type="Pfam" id="PF02541"/>
    </source>
</evidence>
<accession>A0ABY7QSQ5</accession>
<dbReference type="CDD" id="cd24052">
    <property type="entry name" value="ASKHA_NBD_HpPPX-GppA-like"/>
    <property type="match status" value="1"/>
</dbReference>
<gene>
    <name evidence="3" type="ORF">O6R05_07490</name>
</gene>
<evidence type="ECO:0000313" key="4">
    <source>
        <dbReference type="Proteomes" id="UP001210339"/>
    </source>
</evidence>
<dbReference type="Pfam" id="PF02541">
    <property type="entry name" value="Ppx-GppA"/>
    <property type="match status" value="1"/>
</dbReference>
<name>A0ABY7QSQ5_9FIRM</name>
<proteinExistence type="inferred from homology"/>
<keyword evidence="4" id="KW-1185">Reference proteome</keyword>
<comment type="similarity">
    <text evidence="1">Belongs to the GppA/Ppx family.</text>
</comment>
<organism evidence="3 4">
    <name type="scientific">Peptoniphilus equinus</name>
    <dbReference type="NCBI Taxonomy" id="3016343"/>
    <lineage>
        <taxon>Bacteria</taxon>
        <taxon>Bacillati</taxon>
        <taxon>Bacillota</taxon>
        <taxon>Tissierellia</taxon>
        <taxon>Tissierellales</taxon>
        <taxon>Peptoniphilaceae</taxon>
        <taxon>Peptoniphilus</taxon>
    </lineage>
</organism>
<dbReference type="InterPro" id="IPR050273">
    <property type="entry name" value="GppA/Ppx_hydrolase"/>
</dbReference>
<dbReference type="Proteomes" id="UP001210339">
    <property type="component" value="Chromosome"/>
</dbReference>
<dbReference type="Gene3D" id="3.30.420.40">
    <property type="match status" value="1"/>
</dbReference>
<evidence type="ECO:0000313" key="3">
    <source>
        <dbReference type="EMBL" id="WBW49836.1"/>
    </source>
</evidence>
<protein>
    <recommendedName>
        <fullName evidence="2">Ppx/GppA phosphatase N-terminal domain-containing protein</fullName>
    </recommendedName>
</protein>
<dbReference type="InterPro" id="IPR003695">
    <property type="entry name" value="Ppx_GppA_N"/>
</dbReference>
<reference evidence="3 4" key="1">
    <citation type="submission" date="2023-01" db="EMBL/GenBank/DDBJ databases">
        <authorList>
            <person name="Lee S.H."/>
            <person name="Jung H.S."/>
            <person name="Yun J.U."/>
        </authorList>
    </citation>
    <scope>NUCLEOTIDE SEQUENCE [LARGE SCALE GENOMIC DNA]</scope>
    <source>
        <strain evidence="3 4">CBA3646</strain>
    </source>
</reference>
<dbReference type="Gene3D" id="3.30.420.150">
    <property type="entry name" value="Exopolyphosphatase. Domain 2"/>
    <property type="match status" value="1"/>
</dbReference>
<sequence>MDNKKYGVVDIGSNTIRFNIYRDNSKSYKVISSKKTFAGLSSYVDDEGNLDPQGIKKIKKNINKFQDIAEEFGVDEMYIFATASVRNVNNAAQILKTIKAETGVTIDLLSGEAEGEAGFYGVKLSTELDRGYILDIGGGSTEIISFKDGAYSSSISLPIGSLSSYKTFVTGIVPTKEEVQQIRAYIRGALLIEDRRIAKITDAKLYGIGGTIRATGNIGEEYTAHTDRCTDRATVEELITGLVNQDKDLIRCTLKVTPERIHTQVPGMVLLSECMNYLGMDTIEISKNGVREGYLYLQKGGK</sequence>
<dbReference type="SUPFAM" id="SSF53067">
    <property type="entry name" value="Actin-like ATPase domain"/>
    <property type="match status" value="2"/>
</dbReference>
<feature type="domain" description="Ppx/GppA phosphatase N-terminal" evidence="2">
    <location>
        <begin position="20"/>
        <end position="296"/>
    </location>
</feature>
<dbReference type="EMBL" id="CP115667">
    <property type="protein sequence ID" value="WBW49836.1"/>
    <property type="molecule type" value="Genomic_DNA"/>
</dbReference>
<dbReference type="InterPro" id="IPR043129">
    <property type="entry name" value="ATPase_NBD"/>
</dbReference>
<evidence type="ECO:0000256" key="1">
    <source>
        <dbReference type="ARBA" id="ARBA00007125"/>
    </source>
</evidence>
<dbReference type="PANTHER" id="PTHR30005:SF0">
    <property type="entry name" value="RETROGRADE REGULATION PROTEIN 2"/>
    <property type="match status" value="1"/>
</dbReference>
<dbReference type="RefSeq" id="WP_271191367.1">
    <property type="nucleotide sequence ID" value="NZ_CP115667.1"/>
</dbReference>
<dbReference type="PANTHER" id="PTHR30005">
    <property type="entry name" value="EXOPOLYPHOSPHATASE"/>
    <property type="match status" value="1"/>
</dbReference>